<feature type="region of interest" description="Disordered" evidence="1">
    <location>
        <begin position="85"/>
        <end position="106"/>
    </location>
</feature>
<accession>A0AAE2BJZ5</accession>
<feature type="compositionally biased region" description="Polar residues" evidence="1">
    <location>
        <begin position="87"/>
        <end position="96"/>
    </location>
</feature>
<dbReference type="Proteomes" id="UP001289374">
    <property type="component" value="Unassembled WGS sequence"/>
</dbReference>
<keyword evidence="4" id="KW-1185">Reference proteome</keyword>
<gene>
    <name evidence="3" type="ORF">Sango_2424200</name>
</gene>
<dbReference type="InterPro" id="IPR013103">
    <property type="entry name" value="RVT_2"/>
</dbReference>
<comment type="caution">
    <text evidence="3">The sequence shown here is derived from an EMBL/GenBank/DDBJ whole genome shotgun (WGS) entry which is preliminary data.</text>
</comment>
<protein>
    <submittedName>
        <fullName evidence="3">Retrovirus-related Pol polyprotein from transposon TNT 1-94</fullName>
    </submittedName>
</protein>
<evidence type="ECO:0000259" key="2">
    <source>
        <dbReference type="Pfam" id="PF07727"/>
    </source>
</evidence>
<evidence type="ECO:0000313" key="3">
    <source>
        <dbReference type="EMBL" id="KAK4388176.1"/>
    </source>
</evidence>
<evidence type="ECO:0000313" key="4">
    <source>
        <dbReference type="Proteomes" id="UP001289374"/>
    </source>
</evidence>
<evidence type="ECO:0000256" key="1">
    <source>
        <dbReference type="SAM" id="MobiDB-lite"/>
    </source>
</evidence>
<name>A0AAE2BJZ5_9LAMI</name>
<dbReference type="Pfam" id="PF07727">
    <property type="entry name" value="RVT_2"/>
    <property type="match status" value="1"/>
</dbReference>
<reference evidence="3" key="1">
    <citation type="submission" date="2020-06" db="EMBL/GenBank/DDBJ databases">
        <authorList>
            <person name="Li T."/>
            <person name="Hu X."/>
            <person name="Zhang T."/>
            <person name="Song X."/>
            <person name="Zhang H."/>
            <person name="Dai N."/>
            <person name="Sheng W."/>
            <person name="Hou X."/>
            <person name="Wei L."/>
        </authorList>
    </citation>
    <scope>NUCLEOTIDE SEQUENCE</scope>
    <source>
        <strain evidence="3">K16</strain>
        <tissue evidence="3">Leaf</tissue>
    </source>
</reference>
<feature type="domain" description="Reverse transcriptase Ty1/copia-type" evidence="2">
    <location>
        <begin position="176"/>
        <end position="274"/>
    </location>
</feature>
<feature type="compositionally biased region" description="Basic and acidic residues" evidence="1">
    <location>
        <begin position="97"/>
        <end position="106"/>
    </location>
</feature>
<reference evidence="3" key="2">
    <citation type="journal article" date="2024" name="Plant">
        <title>Genomic evolution and insights into agronomic trait innovations of Sesamum species.</title>
        <authorList>
            <person name="Miao H."/>
            <person name="Wang L."/>
            <person name="Qu L."/>
            <person name="Liu H."/>
            <person name="Sun Y."/>
            <person name="Le M."/>
            <person name="Wang Q."/>
            <person name="Wei S."/>
            <person name="Zheng Y."/>
            <person name="Lin W."/>
            <person name="Duan Y."/>
            <person name="Cao H."/>
            <person name="Xiong S."/>
            <person name="Wang X."/>
            <person name="Wei L."/>
            <person name="Li C."/>
            <person name="Ma Q."/>
            <person name="Ju M."/>
            <person name="Zhao R."/>
            <person name="Li G."/>
            <person name="Mu C."/>
            <person name="Tian Q."/>
            <person name="Mei H."/>
            <person name="Zhang T."/>
            <person name="Gao T."/>
            <person name="Zhang H."/>
        </authorList>
    </citation>
    <scope>NUCLEOTIDE SEQUENCE</scope>
    <source>
        <strain evidence="3">K16</strain>
    </source>
</reference>
<dbReference type="AlphaFoldDB" id="A0AAE2BJZ5"/>
<sequence>MKRVPQKHNTNSFELWKDKKPSLKYFQVWGCLAKVLVREHKRKKLGPKVVDAVFLGNLETGLPSSFSLDDSLASTSIHEHMKKMSNVGVNPSSTSPTHKESDEPRWSKRPRVVKNFGSDFITYNIENDPVTFKDAMASSEAKQWKEAVKSEMDCRVFNGTWELVDLLRGVLLLGEGIDYFDTYSPVARLTTIRVLIALTSVYNLLIHQMHVKTAFLYGELEQIYMDQPEGFVVHDNKRKVYKLVKSLYGLKQAPKQWHAKFDQTILAFGFTVIENDKWSLQYLVNGTRPDPSFSISKLLNTLVILAKSMGSLDRVLRYLKDTESLAIHYGRFPDVIEGYTDAS</sequence>
<proteinExistence type="predicted"/>
<dbReference type="EMBL" id="JACGWL010000014">
    <property type="protein sequence ID" value="KAK4388176.1"/>
    <property type="molecule type" value="Genomic_DNA"/>
</dbReference>
<organism evidence="3 4">
    <name type="scientific">Sesamum angolense</name>
    <dbReference type="NCBI Taxonomy" id="2727404"/>
    <lineage>
        <taxon>Eukaryota</taxon>
        <taxon>Viridiplantae</taxon>
        <taxon>Streptophyta</taxon>
        <taxon>Embryophyta</taxon>
        <taxon>Tracheophyta</taxon>
        <taxon>Spermatophyta</taxon>
        <taxon>Magnoliopsida</taxon>
        <taxon>eudicotyledons</taxon>
        <taxon>Gunneridae</taxon>
        <taxon>Pentapetalae</taxon>
        <taxon>asterids</taxon>
        <taxon>lamiids</taxon>
        <taxon>Lamiales</taxon>
        <taxon>Pedaliaceae</taxon>
        <taxon>Sesamum</taxon>
    </lineage>
</organism>